<evidence type="ECO:0000256" key="2">
    <source>
        <dbReference type="ARBA" id="ARBA00023239"/>
    </source>
</evidence>
<organism evidence="6 7">
    <name type="scientific">Paenibacillus prosopidis</name>
    <dbReference type="NCBI Taxonomy" id="630520"/>
    <lineage>
        <taxon>Bacteria</taxon>
        <taxon>Bacillati</taxon>
        <taxon>Bacillota</taxon>
        <taxon>Bacilli</taxon>
        <taxon>Bacillales</taxon>
        <taxon>Paenibacillaceae</taxon>
        <taxon>Paenibacillus</taxon>
    </lineage>
</organism>
<dbReference type="Proteomes" id="UP000252415">
    <property type="component" value="Unassembled WGS sequence"/>
</dbReference>
<keyword evidence="7" id="KW-1185">Reference proteome</keyword>
<dbReference type="PANTHER" id="PTHR12128:SF66">
    <property type="entry name" value="4-HYDROXY-2-OXOGLUTARATE ALDOLASE, MITOCHONDRIAL"/>
    <property type="match status" value="1"/>
</dbReference>
<proteinExistence type="inferred from homology"/>
<dbReference type="GO" id="GO:0008840">
    <property type="term" value="F:4-hydroxy-tetrahydrodipicolinate synthase activity"/>
    <property type="evidence" value="ECO:0007669"/>
    <property type="project" value="TreeGrafter"/>
</dbReference>
<dbReference type="PRINTS" id="PR00146">
    <property type="entry name" value="DHPICSNTHASE"/>
</dbReference>
<dbReference type="InterPro" id="IPR002220">
    <property type="entry name" value="DapA-like"/>
</dbReference>
<accession>A0A368VFV6</accession>
<dbReference type="AlphaFoldDB" id="A0A368VFV6"/>
<dbReference type="EMBL" id="QPJD01000072">
    <property type="protein sequence ID" value="RCW39160.1"/>
    <property type="molecule type" value="Genomic_DNA"/>
</dbReference>
<feature type="active site" description="Proton donor/acceptor" evidence="4">
    <location>
        <position position="131"/>
    </location>
</feature>
<evidence type="ECO:0000256" key="5">
    <source>
        <dbReference type="PIRSR" id="PIRSR001365-2"/>
    </source>
</evidence>
<keyword evidence="2 3" id="KW-0456">Lyase</keyword>
<dbReference type="OrthoDB" id="9782828at2"/>
<dbReference type="InterPro" id="IPR013785">
    <property type="entry name" value="Aldolase_TIM"/>
</dbReference>
<evidence type="ECO:0000313" key="6">
    <source>
        <dbReference type="EMBL" id="RCW39160.1"/>
    </source>
</evidence>
<evidence type="ECO:0000256" key="4">
    <source>
        <dbReference type="PIRSR" id="PIRSR001365-1"/>
    </source>
</evidence>
<dbReference type="SMART" id="SM01130">
    <property type="entry name" value="DHDPS"/>
    <property type="match status" value="1"/>
</dbReference>
<evidence type="ECO:0000256" key="3">
    <source>
        <dbReference type="PIRNR" id="PIRNR001365"/>
    </source>
</evidence>
<dbReference type="RefSeq" id="WP_114384368.1">
    <property type="nucleotide sequence ID" value="NZ_QPJD01000072.1"/>
</dbReference>
<name>A0A368VFV6_9BACL</name>
<feature type="binding site" evidence="5">
    <location>
        <position position="44"/>
    </location>
    <ligand>
        <name>pyruvate</name>
        <dbReference type="ChEBI" id="CHEBI:15361"/>
    </ligand>
</feature>
<dbReference type="Pfam" id="PF00701">
    <property type="entry name" value="DHDPS"/>
    <property type="match status" value="1"/>
</dbReference>
<evidence type="ECO:0000313" key="7">
    <source>
        <dbReference type="Proteomes" id="UP000252415"/>
    </source>
</evidence>
<comment type="caution">
    <text evidence="6">The sequence shown here is derived from an EMBL/GenBank/DDBJ whole genome shotgun (WGS) entry which is preliminary data.</text>
</comment>
<evidence type="ECO:0000256" key="1">
    <source>
        <dbReference type="ARBA" id="ARBA00007592"/>
    </source>
</evidence>
<dbReference type="Gene3D" id="3.20.20.70">
    <property type="entry name" value="Aldolase class I"/>
    <property type="match status" value="1"/>
</dbReference>
<dbReference type="CDD" id="cd00408">
    <property type="entry name" value="DHDPS-like"/>
    <property type="match status" value="1"/>
</dbReference>
<feature type="active site" description="Schiff-base intermediate with substrate" evidence="4">
    <location>
        <position position="165"/>
    </location>
</feature>
<sequence length="297" mass="32508">MFTGLSAFPLTPMNESGIDEKAFIRLLKRLTSARVDSIGVLGSTGSYVYLNREERLRVTQLAIEYAEGIPVMIGISSLRTRDVLQLAEDAQKAGANGVLLAPVSYQQLTEDEVFSLYETVTKSLTVPLCVYDNPSTTHFRFSDELHGKIARLRHVRSIKIPGVPKDLVSAKERVEQLRAHISYDVTIGVSGDAYAAVGLNAGCEAWYSVLGGLYPDICLKITRSALAGRSVEAESQSAHLDPLWKMFQKYGSLRVVAAVAEMQGLTGNPSLPLPLQGLNEIARRELADILTSLELDR</sequence>
<dbReference type="PIRSF" id="PIRSF001365">
    <property type="entry name" value="DHDPS"/>
    <property type="match status" value="1"/>
</dbReference>
<comment type="similarity">
    <text evidence="1 3">Belongs to the DapA family.</text>
</comment>
<dbReference type="SUPFAM" id="SSF51569">
    <property type="entry name" value="Aldolase"/>
    <property type="match status" value="1"/>
</dbReference>
<dbReference type="GO" id="GO:0005829">
    <property type="term" value="C:cytosol"/>
    <property type="evidence" value="ECO:0007669"/>
    <property type="project" value="TreeGrafter"/>
</dbReference>
<gene>
    <name evidence="6" type="ORF">DFP97_1721</name>
</gene>
<dbReference type="PANTHER" id="PTHR12128">
    <property type="entry name" value="DIHYDRODIPICOLINATE SYNTHASE"/>
    <property type="match status" value="1"/>
</dbReference>
<protein>
    <submittedName>
        <fullName evidence="6">4-hydroxy-tetrahydrodipicolinate synthase</fullName>
    </submittedName>
</protein>
<reference evidence="6 7" key="1">
    <citation type="submission" date="2018-07" db="EMBL/GenBank/DDBJ databases">
        <title>Genomic Encyclopedia of Type Strains, Phase III (KMG-III): the genomes of soil and plant-associated and newly described type strains.</title>
        <authorList>
            <person name="Whitman W."/>
        </authorList>
    </citation>
    <scope>NUCLEOTIDE SEQUENCE [LARGE SCALE GENOMIC DNA]</scope>
    <source>
        <strain evidence="6 7">CECT 7506</strain>
    </source>
</reference>